<dbReference type="SMART" id="SM00409">
    <property type="entry name" value="IG"/>
    <property type="match status" value="2"/>
</dbReference>
<organism evidence="7 8">
    <name type="scientific">Gouania willdenowi</name>
    <name type="common">Blunt-snouted clingfish</name>
    <name type="synonym">Lepadogaster willdenowi</name>
    <dbReference type="NCBI Taxonomy" id="441366"/>
    <lineage>
        <taxon>Eukaryota</taxon>
        <taxon>Metazoa</taxon>
        <taxon>Chordata</taxon>
        <taxon>Craniata</taxon>
        <taxon>Vertebrata</taxon>
        <taxon>Euteleostomi</taxon>
        <taxon>Actinopterygii</taxon>
        <taxon>Neopterygii</taxon>
        <taxon>Teleostei</taxon>
        <taxon>Neoteleostei</taxon>
        <taxon>Acanthomorphata</taxon>
        <taxon>Ovalentaria</taxon>
        <taxon>Blenniimorphae</taxon>
        <taxon>Blenniiformes</taxon>
        <taxon>Gobiesocoidei</taxon>
        <taxon>Gobiesocidae</taxon>
        <taxon>Gobiesocinae</taxon>
        <taxon>Gouania</taxon>
    </lineage>
</organism>
<dbReference type="InterPro" id="IPR003598">
    <property type="entry name" value="Ig_sub2"/>
</dbReference>
<dbReference type="InterPro" id="IPR036179">
    <property type="entry name" value="Ig-like_dom_sf"/>
</dbReference>
<evidence type="ECO:0000256" key="3">
    <source>
        <dbReference type="ARBA" id="ARBA00022737"/>
    </source>
</evidence>
<dbReference type="InterPro" id="IPR003599">
    <property type="entry name" value="Ig_sub"/>
</dbReference>
<feature type="compositionally biased region" description="Basic and acidic residues" evidence="5">
    <location>
        <begin position="91"/>
        <end position="103"/>
    </location>
</feature>
<evidence type="ECO:0000256" key="2">
    <source>
        <dbReference type="ARBA" id="ARBA00022490"/>
    </source>
</evidence>
<comment type="subcellular location">
    <subcellularLocation>
        <location evidence="1">Cytoplasm</location>
    </subcellularLocation>
</comment>
<feature type="region of interest" description="Disordered" evidence="5">
    <location>
        <begin position="1"/>
        <end position="33"/>
    </location>
</feature>
<dbReference type="PANTHER" id="PTHR13817:SF73">
    <property type="entry name" value="FIBRONECTIN TYPE-III DOMAIN-CONTAINING PROTEIN"/>
    <property type="match status" value="1"/>
</dbReference>
<dbReference type="SUPFAM" id="SSF48726">
    <property type="entry name" value="Immunoglobulin"/>
    <property type="match status" value="2"/>
</dbReference>
<reference evidence="7" key="1">
    <citation type="submission" date="2020-06" db="EMBL/GenBank/DDBJ databases">
        <authorList>
            <consortium name="Wellcome Sanger Institute Data Sharing"/>
        </authorList>
    </citation>
    <scope>NUCLEOTIDE SEQUENCE [LARGE SCALE GENOMIC DNA]</scope>
</reference>
<dbReference type="FunFam" id="2.60.40.10:FF:000031">
    <property type="entry name" value="Myosin-binding protein C, slow type"/>
    <property type="match status" value="1"/>
</dbReference>
<dbReference type="InterPro" id="IPR007110">
    <property type="entry name" value="Ig-like_dom"/>
</dbReference>
<evidence type="ECO:0000256" key="1">
    <source>
        <dbReference type="ARBA" id="ARBA00004496"/>
    </source>
</evidence>
<keyword evidence="8" id="KW-1185">Reference proteome</keyword>
<dbReference type="GO" id="GO:0005737">
    <property type="term" value="C:cytoplasm"/>
    <property type="evidence" value="ECO:0007669"/>
    <property type="project" value="UniProtKB-SubCell"/>
</dbReference>
<accession>A0A8C5DXA3</accession>
<sequence>MLEDELELGFSASPAGSPVRMEHRTMEQEQRRQEVRLESVEIAETKKKRTISQYMRRRRSLSPTYIELMRPVSELIRPTRAMVTVEVEGVITERRSPTPERTRPRSPSPIKSVERSSRSSSRFERSARFDIMSRYEAKKAALKSERKYQVVSQTPFSLDHAPRVTVRMRSHRIPTGKDTKFTLNIQAKPEAEITWFHNGNQIDVNSDRHIFTNMTGVLSITILECQEEDSGTYRCVCSNSKGETSDYATLEVFGAGYATYSSRRRDEEVPRGHVPEMCRIDHYHASHFKAGYSSESHFVVAESKSKMTETRETMTRERYAASSAERYSSAESAVTEEVIVHKEKHPVISSPKIEALPEDISIETGKVLTVSCAFSGEAKRIEWSRGGRTIEVTAGGRFHIETSEDLTTLIITGVKEEDAGTYTLKLSNEFGSDAATVHISVRSA</sequence>
<dbReference type="Gene3D" id="2.60.40.10">
    <property type="entry name" value="Immunoglobulins"/>
    <property type="match status" value="2"/>
</dbReference>
<dbReference type="InterPro" id="IPR013098">
    <property type="entry name" value="Ig_I-set"/>
</dbReference>
<dbReference type="SMART" id="SM00408">
    <property type="entry name" value="IGc2"/>
    <property type="match status" value="2"/>
</dbReference>
<evidence type="ECO:0000259" key="6">
    <source>
        <dbReference type="PROSITE" id="PS50835"/>
    </source>
</evidence>
<dbReference type="AlphaFoldDB" id="A0A8C5DXA3"/>
<dbReference type="Pfam" id="PF07679">
    <property type="entry name" value="I-set"/>
    <property type="match status" value="2"/>
</dbReference>
<feature type="compositionally biased region" description="Basic and acidic residues" evidence="5">
    <location>
        <begin position="112"/>
        <end position="123"/>
    </location>
</feature>
<keyword evidence="2" id="KW-0963">Cytoplasm</keyword>
<dbReference type="Ensembl" id="ENSGWIT00000013773.1">
    <property type="protein sequence ID" value="ENSGWIP00000012349.1"/>
    <property type="gene ID" value="ENSGWIG00000007195.1"/>
</dbReference>
<dbReference type="FunFam" id="2.60.40.10:FF:000425">
    <property type="entry name" value="Myosin light chain kinase"/>
    <property type="match status" value="1"/>
</dbReference>
<dbReference type="PROSITE" id="PS50835">
    <property type="entry name" value="IG_LIKE"/>
    <property type="match status" value="2"/>
</dbReference>
<proteinExistence type="predicted"/>
<evidence type="ECO:0000313" key="7">
    <source>
        <dbReference type="Ensembl" id="ENSGWIP00000012349.1"/>
    </source>
</evidence>
<dbReference type="Proteomes" id="UP000694680">
    <property type="component" value="Chromosome 21"/>
</dbReference>
<dbReference type="InterPro" id="IPR013783">
    <property type="entry name" value="Ig-like_fold"/>
</dbReference>
<feature type="compositionally biased region" description="Basic and acidic residues" evidence="5">
    <location>
        <begin position="20"/>
        <end position="33"/>
    </location>
</feature>
<feature type="domain" description="Ig-like" evidence="6">
    <location>
        <begin position="162"/>
        <end position="251"/>
    </location>
</feature>
<feature type="domain" description="Ig-like" evidence="6">
    <location>
        <begin position="351"/>
        <end position="440"/>
    </location>
</feature>
<dbReference type="InterPro" id="IPR050964">
    <property type="entry name" value="Striated_Muscle_Regulatory"/>
</dbReference>
<evidence type="ECO:0000256" key="4">
    <source>
        <dbReference type="ARBA" id="ARBA00023319"/>
    </source>
</evidence>
<reference evidence="7" key="3">
    <citation type="submission" date="2025-09" db="UniProtKB">
        <authorList>
            <consortium name="Ensembl"/>
        </authorList>
    </citation>
    <scope>IDENTIFICATION</scope>
</reference>
<feature type="region of interest" description="Disordered" evidence="5">
    <location>
        <begin position="91"/>
        <end position="123"/>
    </location>
</feature>
<evidence type="ECO:0000256" key="5">
    <source>
        <dbReference type="SAM" id="MobiDB-lite"/>
    </source>
</evidence>
<keyword evidence="3" id="KW-0677">Repeat</keyword>
<keyword evidence="4" id="KW-0393">Immunoglobulin domain</keyword>
<protein>
    <recommendedName>
        <fullName evidence="6">Ig-like domain-containing protein</fullName>
    </recommendedName>
</protein>
<name>A0A8C5DXA3_GOUWI</name>
<dbReference type="PANTHER" id="PTHR13817">
    <property type="entry name" value="TITIN"/>
    <property type="match status" value="1"/>
</dbReference>
<evidence type="ECO:0000313" key="8">
    <source>
        <dbReference type="Proteomes" id="UP000694680"/>
    </source>
</evidence>
<reference evidence="7" key="2">
    <citation type="submission" date="2025-08" db="UniProtKB">
        <authorList>
            <consortium name="Ensembl"/>
        </authorList>
    </citation>
    <scope>IDENTIFICATION</scope>
</reference>